<dbReference type="Proteomes" id="UP000799767">
    <property type="component" value="Unassembled WGS sequence"/>
</dbReference>
<dbReference type="RefSeq" id="XP_033588869.1">
    <property type="nucleotide sequence ID" value="XM_033729675.1"/>
</dbReference>
<protein>
    <submittedName>
        <fullName evidence="2">Uncharacterized protein</fullName>
    </submittedName>
</protein>
<gene>
    <name evidence="2" type="ORF">BDY17DRAFT_157749</name>
</gene>
<evidence type="ECO:0000313" key="3">
    <source>
        <dbReference type="Proteomes" id="UP000799767"/>
    </source>
</evidence>
<dbReference type="OrthoDB" id="10649634at2759"/>
<reference evidence="2" key="1">
    <citation type="journal article" date="2020" name="Stud. Mycol.">
        <title>101 Dothideomycetes genomes: a test case for predicting lifestyles and emergence of pathogens.</title>
        <authorList>
            <person name="Haridas S."/>
            <person name="Albert R."/>
            <person name="Binder M."/>
            <person name="Bloem J."/>
            <person name="Labutti K."/>
            <person name="Salamov A."/>
            <person name="Andreopoulos B."/>
            <person name="Baker S."/>
            <person name="Barry K."/>
            <person name="Bills G."/>
            <person name="Bluhm B."/>
            <person name="Cannon C."/>
            <person name="Castanera R."/>
            <person name="Culley D."/>
            <person name="Daum C."/>
            <person name="Ezra D."/>
            <person name="Gonzalez J."/>
            <person name="Henrissat B."/>
            <person name="Kuo A."/>
            <person name="Liang C."/>
            <person name="Lipzen A."/>
            <person name="Lutzoni F."/>
            <person name="Magnuson J."/>
            <person name="Mondo S."/>
            <person name="Nolan M."/>
            <person name="Ohm R."/>
            <person name="Pangilinan J."/>
            <person name="Park H.-J."/>
            <person name="Ramirez L."/>
            <person name="Alfaro M."/>
            <person name="Sun H."/>
            <person name="Tritt A."/>
            <person name="Yoshinaga Y."/>
            <person name="Zwiers L.-H."/>
            <person name="Turgeon B."/>
            <person name="Goodwin S."/>
            <person name="Spatafora J."/>
            <person name="Crous P."/>
            <person name="Grigoriev I."/>
        </authorList>
    </citation>
    <scope>NUCLEOTIDE SEQUENCE</scope>
    <source>
        <strain evidence="2">CBS 113389</strain>
    </source>
</reference>
<evidence type="ECO:0000256" key="1">
    <source>
        <dbReference type="SAM" id="MobiDB-lite"/>
    </source>
</evidence>
<feature type="region of interest" description="Disordered" evidence="1">
    <location>
        <begin position="67"/>
        <end position="86"/>
    </location>
</feature>
<organism evidence="2 3">
    <name type="scientific">Neohortaea acidophila</name>
    <dbReference type="NCBI Taxonomy" id="245834"/>
    <lineage>
        <taxon>Eukaryota</taxon>
        <taxon>Fungi</taxon>
        <taxon>Dikarya</taxon>
        <taxon>Ascomycota</taxon>
        <taxon>Pezizomycotina</taxon>
        <taxon>Dothideomycetes</taxon>
        <taxon>Dothideomycetidae</taxon>
        <taxon>Mycosphaerellales</taxon>
        <taxon>Teratosphaeriaceae</taxon>
        <taxon>Neohortaea</taxon>
    </lineage>
</organism>
<accession>A0A6A6PQF2</accession>
<proteinExistence type="predicted"/>
<dbReference type="GeneID" id="54470677"/>
<dbReference type="AlphaFoldDB" id="A0A6A6PQF2"/>
<feature type="compositionally biased region" description="Basic residues" evidence="1">
    <location>
        <begin position="67"/>
        <end position="77"/>
    </location>
</feature>
<sequence length="537" mass="61468">MSKSSNERLLFIECNGATGRPSRTVRPLLSRHVMGGHVTTNSYHSGEIIFEDEKPAIKAPSVFGAARRTRTAHRKGNSPKPPRDGAVVNKQHLPIHTAFLFQSGHAEACAPLIKSLNSFQRQEEVAKWWFYCGDEPSPAFEVAQYHWATAAWDIARQSNFFLEILKLYAWRKRAQLTGHADHYVAQQVSLIRRIKDSVDEHGEHLESEPLVLVAVGVLAYVALLEGDMETSATHLHALRAFDLARHFEHSKQGWLYMVWVDLRFSLIQARPPVLDHFIPSAYRHQLPRLCSEEELKMLHERASRKSALVPCSALFDEVEMHCVFLKLHHLYHAWSPAQEMQYPLYGLLYDLEYRLRVLHAGMRQYDRELATTTDTEAVRLNNYAELILLAIQLHVWIISRHWAPVSSHSRQAVLNRACELIAQASAEDLVATWKGAADVRSLVWCLATVVAFFLETSVDGAVIQTLQRTLASVGVFTREELSGLLKEWFWHEDWHPRKLELVWSAIEEPNTQKPRAGFDLSRKQKTSFYIGAVEFYQ</sequence>
<name>A0A6A6PQF2_9PEZI</name>
<evidence type="ECO:0000313" key="2">
    <source>
        <dbReference type="EMBL" id="KAF2482299.1"/>
    </source>
</evidence>
<dbReference type="EMBL" id="MU001636">
    <property type="protein sequence ID" value="KAF2482299.1"/>
    <property type="molecule type" value="Genomic_DNA"/>
</dbReference>
<keyword evidence="3" id="KW-1185">Reference proteome</keyword>